<dbReference type="InterPro" id="IPR047688">
    <property type="entry name" value="Endonuc_SmrA"/>
</dbReference>
<keyword evidence="2" id="KW-0255">Endonuclease</keyword>
<evidence type="ECO:0000313" key="2">
    <source>
        <dbReference type="EMBL" id="WOJ95004.1"/>
    </source>
</evidence>
<evidence type="ECO:0000259" key="1">
    <source>
        <dbReference type="PROSITE" id="PS50828"/>
    </source>
</evidence>
<keyword evidence="3" id="KW-1185">Reference proteome</keyword>
<dbReference type="SUPFAM" id="SSF160443">
    <property type="entry name" value="SMR domain-like"/>
    <property type="match status" value="1"/>
</dbReference>
<name>A0ABZ0I655_9GAMM</name>
<dbReference type="InterPro" id="IPR002625">
    <property type="entry name" value="Smr_dom"/>
</dbReference>
<dbReference type="Proteomes" id="UP001626537">
    <property type="component" value="Chromosome"/>
</dbReference>
<dbReference type="Gene3D" id="3.30.1370.110">
    <property type="match status" value="1"/>
</dbReference>
<keyword evidence="2" id="KW-0540">Nuclease</keyword>
<dbReference type="Pfam" id="PF01713">
    <property type="entry name" value="Smr"/>
    <property type="match status" value="1"/>
</dbReference>
<reference evidence="2 3" key="1">
    <citation type="submission" date="2023-10" db="EMBL/GenBank/DDBJ databases">
        <title>Two novel species belonging to the OM43/NOR5 clade.</title>
        <authorList>
            <person name="Park M."/>
        </authorList>
    </citation>
    <scope>NUCLEOTIDE SEQUENCE [LARGE SCALE GENOMIC DNA]</scope>
    <source>
        <strain evidence="2 3">IMCC43200</strain>
    </source>
</reference>
<accession>A0ABZ0I655</accession>
<dbReference type="NCBIfam" id="NF033154">
    <property type="entry name" value="endonuc_SmrA"/>
    <property type="match status" value="1"/>
</dbReference>
<feature type="domain" description="Smr" evidence="1">
    <location>
        <begin position="94"/>
        <end position="177"/>
    </location>
</feature>
<protein>
    <submittedName>
        <fullName evidence="2">DNA endonuclease SmrA</fullName>
    </submittedName>
</protein>
<organism evidence="2 3">
    <name type="scientific">Congregibacter variabilis</name>
    <dbReference type="NCBI Taxonomy" id="3081200"/>
    <lineage>
        <taxon>Bacteria</taxon>
        <taxon>Pseudomonadati</taxon>
        <taxon>Pseudomonadota</taxon>
        <taxon>Gammaproteobacteria</taxon>
        <taxon>Cellvibrionales</taxon>
        <taxon>Halieaceae</taxon>
        <taxon>Congregibacter</taxon>
    </lineage>
</organism>
<dbReference type="RefSeq" id="WP_407349636.1">
    <property type="nucleotide sequence ID" value="NZ_CP136864.1"/>
</dbReference>
<dbReference type="PROSITE" id="PS50828">
    <property type="entry name" value="SMR"/>
    <property type="match status" value="1"/>
</dbReference>
<dbReference type="PANTHER" id="PTHR35562">
    <property type="entry name" value="DNA ENDONUCLEASE SMRA-RELATED"/>
    <property type="match status" value="1"/>
</dbReference>
<dbReference type="EMBL" id="CP136864">
    <property type="protein sequence ID" value="WOJ95004.1"/>
    <property type="molecule type" value="Genomic_DNA"/>
</dbReference>
<gene>
    <name evidence="2" type="primary">smrA</name>
    <name evidence="2" type="ORF">R0135_07485</name>
</gene>
<evidence type="ECO:0000313" key="3">
    <source>
        <dbReference type="Proteomes" id="UP001626537"/>
    </source>
</evidence>
<sequence length="202" mass="22749">MINSDDDFQSQMGDVTPIKTEARVRLKRELADKTAAQIRREAAVTERGRDSNPLADEGVTPLDPWFVLEFKRPGIQNGVYRKLKKGSYAAEARLDMHRMNVQRGRQEIYGFINECHALGLRSVLIVHGKGERSPNSEAVGILKGYVDHWLRELPPVQAFHSAPPNLGGTGAVLVLLAKSEEKKRENRERFMRGRVPYEQGSS</sequence>
<dbReference type="PANTHER" id="PTHR35562:SF2">
    <property type="entry name" value="DNA ENDONUCLEASE SMRA-RELATED"/>
    <property type="match status" value="1"/>
</dbReference>
<keyword evidence="2" id="KW-0378">Hydrolase</keyword>
<dbReference type="InterPro" id="IPR036063">
    <property type="entry name" value="Smr_dom_sf"/>
</dbReference>
<dbReference type="SMART" id="SM00463">
    <property type="entry name" value="SMR"/>
    <property type="match status" value="1"/>
</dbReference>
<proteinExistence type="predicted"/>
<dbReference type="GO" id="GO:0004519">
    <property type="term" value="F:endonuclease activity"/>
    <property type="evidence" value="ECO:0007669"/>
    <property type="project" value="UniProtKB-KW"/>
</dbReference>